<keyword evidence="8 14" id="KW-1133">Transmembrane helix</keyword>
<dbReference type="HOGENOM" id="CLU_001570_5_11_1"/>
<dbReference type="AlphaFoldDB" id="K5WVJ5"/>
<keyword evidence="5 13" id="KW-0349">Heme</keyword>
<dbReference type="InterPro" id="IPR050121">
    <property type="entry name" value="Cytochrome_P450_monoxygenase"/>
</dbReference>
<dbReference type="GO" id="GO:0004497">
    <property type="term" value="F:monooxygenase activity"/>
    <property type="evidence" value="ECO:0007669"/>
    <property type="project" value="UniProtKB-KW"/>
</dbReference>
<dbReference type="RefSeq" id="XP_007329803.1">
    <property type="nucleotide sequence ID" value="XM_007329741.1"/>
</dbReference>
<keyword evidence="16" id="KW-1185">Reference proteome</keyword>
<dbReference type="PRINTS" id="PR00463">
    <property type="entry name" value="EP450I"/>
</dbReference>
<protein>
    <recommendedName>
        <fullName evidence="17">Cytochrome P450</fullName>
    </recommendedName>
</protein>
<organism evidence="15 16">
    <name type="scientific">Agaricus bisporus var. burnettii (strain JB137-S8 / ATCC MYA-4627 / FGSC 10392)</name>
    <name type="common">White button mushroom</name>
    <dbReference type="NCBI Taxonomy" id="597362"/>
    <lineage>
        <taxon>Eukaryota</taxon>
        <taxon>Fungi</taxon>
        <taxon>Dikarya</taxon>
        <taxon>Basidiomycota</taxon>
        <taxon>Agaricomycotina</taxon>
        <taxon>Agaricomycetes</taxon>
        <taxon>Agaricomycetidae</taxon>
        <taxon>Agaricales</taxon>
        <taxon>Agaricineae</taxon>
        <taxon>Agaricaceae</taxon>
        <taxon>Agaricus</taxon>
    </lineage>
</organism>
<evidence type="ECO:0000256" key="5">
    <source>
        <dbReference type="ARBA" id="ARBA00022617"/>
    </source>
</evidence>
<evidence type="ECO:0000256" key="9">
    <source>
        <dbReference type="ARBA" id="ARBA00023002"/>
    </source>
</evidence>
<comment type="subcellular location">
    <subcellularLocation>
        <location evidence="2">Membrane</location>
    </subcellularLocation>
</comment>
<dbReference type="GO" id="GO:0020037">
    <property type="term" value="F:heme binding"/>
    <property type="evidence" value="ECO:0007669"/>
    <property type="project" value="InterPro"/>
</dbReference>
<reference evidence="16" key="1">
    <citation type="journal article" date="2012" name="Proc. Natl. Acad. Sci. U.S.A.">
        <title>Genome sequence of the button mushroom Agaricus bisporus reveals mechanisms governing adaptation to a humic-rich ecological niche.</title>
        <authorList>
            <person name="Morin E."/>
            <person name="Kohler A."/>
            <person name="Baker A.R."/>
            <person name="Foulongne-Oriol M."/>
            <person name="Lombard V."/>
            <person name="Nagy L.G."/>
            <person name="Ohm R.A."/>
            <person name="Patyshakuliyeva A."/>
            <person name="Brun A."/>
            <person name="Aerts A.L."/>
            <person name="Bailey A.M."/>
            <person name="Billette C."/>
            <person name="Coutinho P.M."/>
            <person name="Deakin G."/>
            <person name="Doddapaneni H."/>
            <person name="Floudas D."/>
            <person name="Grimwood J."/>
            <person name="Hilden K."/>
            <person name="Kuees U."/>
            <person name="LaButti K.M."/>
            <person name="Lapidus A."/>
            <person name="Lindquist E.A."/>
            <person name="Lucas S.M."/>
            <person name="Murat C."/>
            <person name="Riley R.W."/>
            <person name="Salamov A.A."/>
            <person name="Schmutz J."/>
            <person name="Subramanian V."/>
            <person name="Woesten H.A.B."/>
            <person name="Xu J."/>
            <person name="Eastwood D.C."/>
            <person name="Foster G.D."/>
            <person name="Sonnenberg A.S."/>
            <person name="Cullen D."/>
            <person name="de Vries R.P."/>
            <person name="Lundell T."/>
            <person name="Hibbett D.S."/>
            <person name="Henrissat B."/>
            <person name="Burton K.S."/>
            <person name="Kerrigan R.W."/>
            <person name="Challen M.P."/>
            <person name="Grigoriev I.V."/>
            <person name="Martin F."/>
        </authorList>
    </citation>
    <scope>NUCLEOTIDE SEQUENCE [LARGE SCALE GENOMIC DNA]</scope>
    <source>
        <strain evidence="16">JB137-S8 / ATCC MYA-4627 / FGSC 10392</strain>
    </source>
</reference>
<dbReference type="InterPro" id="IPR036396">
    <property type="entry name" value="Cyt_P450_sf"/>
</dbReference>
<proteinExistence type="inferred from homology"/>
<keyword evidence="11" id="KW-0503">Monooxygenase</keyword>
<dbReference type="Gene3D" id="1.10.630.10">
    <property type="entry name" value="Cytochrome P450"/>
    <property type="match status" value="1"/>
</dbReference>
<evidence type="ECO:0008006" key="17">
    <source>
        <dbReference type="Google" id="ProtNLM"/>
    </source>
</evidence>
<evidence type="ECO:0000256" key="13">
    <source>
        <dbReference type="PIRSR" id="PIRSR602401-1"/>
    </source>
</evidence>
<dbReference type="GO" id="GO:0016020">
    <property type="term" value="C:membrane"/>
    <property type="evidence" value="ECO:0007669"/>
    <property type="project" value="UniProtKB-SubCell"/>
</dbReference>
<dbReference type="GO" id="GO:0005506">
    <property type="term" value="F:iron ion binding"/>
    <property type="evidence" value="ECO:0007669"/>
    <property type="project" value="InterPro"/>
</dbReference>
<dbReference type="CDD" id="cd11069">
    <property type="entry name" value="CYP_FUM15-like"/>
    <property type="match status" value="1"/>
</dbReference>
<accession>K5WVJ5</accession>
<dbReference type="Proteomes" id="UP000008493">
    <property type="component" value="Unassembled WGS sequence"/>
</dbReference>
<dbReference type="PANTHER" id="PTHR24305">
    <property type="entry name" value="CYTOCHROME P450"/>
    <property type="match status" value="1"/>
</dbReference>
<comment type="pathway">
    <text evidence="3">Secondary metabolite biosynthesis; terpenoid biosynthesis.</text>
</comment>
<evidence type="ECO:0000256" key="8">
    <source>
        <dbReference type="ARBA" id="ARBA00022989"/>
    </source>
</evidence>
<dbReference type="InterPro" id="IPR001128">
    <property type="entry name" value="Cyt_P450"/>
</dbReference>
<dbReference type="SUPFAM" id="SSF48264">
    <property type="entry name" value="Cytochrome P450"/>
    <property type="match status" value="1"/>
</dbReference>
<evidence type="ECO:0000256" key="11">
    <source>
        <dbReference type="ARBA" id="ARBA00023033"/>
    </source>
</evidence>
<evidence type="ECO:0000256" key="14">
    <source>
        <dbReference type="SAM" id="Phobius"/>
    </source>
</evidence>
<evidence type="ECO:0000256" key="12">
    <source>
        <dbReference type="ARBA" id="ARBA00023136"/>
    </source>
</evidence>
<evidence type="ECO:0000256" key="6">
    <source>
        <dbReference type="ARBA" id="ARBA00022692"/>
    </source>
</evidence>
<dbReference type="PRINTS" id="PR00385">
    <property type="entry name" value="P450"/>
</dbReference>
<sequence>MTQNPAYKDAWFTPFSRLMLLTILIQAAIVYTSCRLIWRVIRQSRSPLANLAGPPSPSWLFGNVPQLFNSNGWDFHYGILKSYGTAMTIQGALGERLFLTCDPKALHHILVKDQLIYEPFVSRGSVFFGKGLLSTLGEQHKRQRKMLNPVFSINHMREMIPLFYEVTNRLRSVLKKKLDKGSQEIDILHWSGRTALELIGQGGMGYSFDSLTDDHDYHPYRTAVKNFVPLITGPLFFFIGQFIFPLAEKFDFPRVKRFIAQLIPLQRSRNLMHVLDVMYQTSLDIIKEKKKALMSSDPAVVAEMASKKDIISILMRANMLASEEDRLTDEEVIGQVRTLVFAGMDTTSSALARILWLLAQHPEVQEKLRGEIREAQNNGQLSYDQLVSLPYLDAVCRETLRVYPPVNLAATRTVRKDTVLPFSKPVLDSAGKEVTEVFLRNGTNVIISVLGANTNPDIWGPDSYEWKPERWQSPLPESVPDAHMPGVYSHVMTFLGGGRACLGFKFSQLEMKVVLSVLLASFRFSDSKPVVWKMSNIATPAVEGGDGESRELPLLMSLVD</sequence>
<evidence type="ECO:0000256" key="4">
    <source>
        <dbReference type="ARBA" id="ARBA00010617"/>
    </source>
</evidence>
<dbReference type="InParanoid" id="K5WVJ5"/>
<dbReference type="InterPro" id="IPR002401">
    <property type="entry name" value="Cyt_P450_E_grp-I"/>
</dbReference>
<evidence type="ECO:0000256" key="10">
    <source>
        <dbReference type="ARBA" id="ARBA00023004"/>
    </source>
</evidence>
<comment type="similarity">
    <text evidence="4">Belongs to the cytochrome P450 family.</text>
</comment>
<dbReference type="GeneID" id="18831200"/>
<keyword evidence="6 14" id="KW-0812">Transmembrane</keyword>
<dbReference type="PANTHER" id="PTHR24305:SF166">
    <property type="entry name" value="CYTOCHROME P450 12A4, MITOCHONDRIAL-RELATED"/>
    <property type="match status" value="1"/>
</dbReference>
<keyword evidence="9" id="KW-0560">Oxidoreductase</keyword>
<dbReference type="GO" id="GO:0016705">
    <property type="term" value="F:oxidoreductase activity, acting on paired donors, with incorporation or reduction of molecular oxygen"/>
    <property type="evidence" value="ECO:0007669"/>
    <property type="project" value="InterPro"/>
</dbReference>
<dbReference type="Pfam" id="PF00067">
    <property type="entry name" value="p450"/>
    <property type="match status" value="1"/>
</dbReference>
<dbReference type="EMBL" id="JH971390">
    <property type="protein sequence ID" value="EKM79501.1"/>
    <property type="molecule type" value="Genomic_DNA"/>
</dbReference>
<feature type="binding site" description="axial binding residue" evidence="13">
    <location>
        <position position="501"/>
    </location>
    <ligand>
        <name>heme</name>
        <dbReference type="ChEBI" id="CHEBI:30413"/>
    </ligand>
    <ligandPart>
        <name>Fe</name>
        <dbReference type="ChEBI" id="CHEBI:18248"/>
    </ligandPart>
</feature>
<dbReference type="STRING" id="597362.K5WVJ5"/>
<evidence type="ECO:0000313" key="16">
    <source>
        <dbReference type="Proteomes" id="UP000008493"/>
    </source>
</evidence>
<gene>
    <name evidence="15" type="ORF">AGABI1DRAFT_74592</name>
</gene>
<dbReference type="OMA" id="VGYDAQM"/>
<evidence type="ECO:0000313" key="15">
    <source>
        <dbReference type="EMBL" id="EKM79501.1"/>
    </source>
</evidence>
<keyword evidence="12 14" id="KW-0472">Membrane</keyword>
<evidence type="ECO:0000256" key="3">
    <source>
        <dbReference type="ARBA" id="ARBA00004721"/>
    </source>
</evidence>
<feature type="transmembrane region" description="Helical" evidence="14">
    <location>
        <begin position="227"/>
        <end position="247"/>
    </location>
</feature>
<keyword evidence="7 13" id="KW-0479">Metal-binding</keyword>
<dbReference type="eggNOG" id="KOG0157">
    <property type="taxonomic scope" value="Eukaryota"/>
</dbReference>
<evidence type="ECO:0000256" key="1">
    <source>
        <dbReference type="ARBA" id="ARBA00001971"/>
    </source>
</evidence>
<feature type="transmembrane region" description="Helical" evidence="14">
    <location>
        <begin position="18"/>
        <end position="38"/>
    </location>
</feature>
<evidence type="ECO:0000256" key="2">
    <source>
        <dbReference type="ARBA" id="ARBA00004370"/>
    </source>
</evidence>
<dbReference type="KEGG" id="abp:AGABI1DRAFT74592"/>
<keyword evidence="10 13" id="KW-0408">Iron</keyword>
<evidence type="ECO:0000256" key="7">
    <source>
        <dbReference type="ARBA" id="ARBA00022723"/>
    </source>
</evidence>
<name>K5WVJ5_AGABU</name>
<comment type="cofactor">
    <cofactor evidence="1 13">
        <name>heme</name>
        <dbReference type="ChEBI" id="CHEBI:30413"/>
    </cofactor>
</comment>
<dbReference type="OrthoDB" id="1470350at2759"/>